<evidence type="ECO:0000313" key="4">
    <source>
        <dbReference type="Proteomes" id="UP000665020"/>
    </source>
</evidence>
<evidence type="ECO:0000259" key="2">
    <source>
        <dbReference type="Pfam" id="PF13240"/>
    </source>
</evidence>
<dbReference type="InterPro" id="IPR026870">
    <property type="entry name" value="Zinc_ribbon_dom"/>
</dbReference>
<dbReference type="KEGG" id="ifn:GM661_00315"/>
<dbReference type="Pfam" id="PF13240">
    <property type="entry name" value="Zn_Ribbon_1"/>
    <property type="match status" value="1"/>
</dbReference>
<dbReference type="RefSeq" id="WP_230868234.1">
    <property type="nucleotide sequence ID" value="NZ_CP046640.1"/>
</dbReference>
<dbReference type="AlphaFoldDB" id="A0A8A7KJ64"/>
<keyword evidence="1" id="KW-1133">Transmembrane helix</keyword>
<evidence type="ECO:0000313" key="3">
    <source>
        <dbReference type="EMBL" id="QTL99878.1"/>
    </source>
</evidence>
<organism evidence="3 4">
    <name type="scientific">Iocasia fonsfrigidae</name>
    <dbReference type="NCBI Taxonomy" id="2682810"/>
    <lineage>
        <taxon>Bacteria</taxon>
        <taxon>Bacillati</taxon>
        <taxon>Bacillota</taxon>
        <taxon>Clostridia</taxon>
        <taxon>Halanaerobiales</taxon>
        <taxon>Halanaerobiaceae</taxon>
        <taxon>Iocasia</taxon>
    </lineage>
</organism>
<proteinExistence type="predicted"/>
<accession>A0A8A7KJ64</accession>
<evidence type="ECO:0000256" key="1">
    <source>
        <dbReference type="SAM" id="Phobius"/>
    </source>
</evidence>
<reference evidence="3" key="1">
    <citation type="submission" date="2019-12" db="EMBL/GenBank/DDBJ databases">
        <authorList>
            <person name="zhang j."/>
            <person name="sun C.M."/>
        </authorList>
    </citation>
    <scope>NUCLEOTIDE SEQUENCE</scope>
    <source>
        <strain evidence="3">NS-1</strain>
    </source>
</reference>
<sequence>MIIIYCPECGNEVNENDKFCSKCGKPIIAKDKLNEKTTNDENKSITIKFRYSSSRNYKRAIDIASNFDSYSTEGKDKDIEHSVTIPLTEINYIFNLMDLISNWKTAEFYLDGKAVSKSDIYRPLNCYKEKVESYDQQRYCFGEEDYNMNFWGCKKLNMPFNRYSAQSGWLSYGQFNDSNEWVFNKDKIYHELMKNIKEYEICPALNVENVKEKFKKFPQKINPTKNENWGYITNYKEVNGQFREVATGIYPKLENDNFIFMDNVEINNNYSNINEEIYADNITKEKTAKSNKEGNMSKTTWEPCPKCQSNNVKEVPNHHIIIGFWIFSILFLLIYRPIGYVFSFISLVTTISTPFIKSITLKCNDCNKVWQYKKAEDIKKEKTTQVEKTNDEEYLIGAKKGGHLKKTLIVLLTLMLPPVGIFFIFKSNKFKNTGKIIASIWLGVFLLMWFVDTDDKNTSEVANQQIQQEVVEDNTDNPLYTNKGLVEIDNIVDQNKESSALYKLIHGVEDFRDPFVEKWNYTLENIQKDTEGIDSNRIDEKWWSWLKLEKTEIEKLRASGWKNSGGGVYRVVFGNSIKVDMKIYNPPMDELGNNNPDLNKFRLSIGLTEDFSEIDSTNKFLSRRRQAVQAMDVALRSILGKGNYNREDLYKFVSDFKEDGWSIGRSELNFQRENWGYVAEKNYDNYSISLEVDKTGEYESEFYLFMDFELN</sequence>
<name>A0A8A7KJ64_9FIRM</name>
<dbReference type="EMBL" id="CP046640">
    <property type="protein sequence ID" value="QTL99878.1"/>
    <property type="molecule type" value="Genomic_DNA"/>
</dbReference>
<feature type="domain" description="Zinc-ribbon" evidence="2">
    <location>
        <begin position="5"/>
        <end position="27"/>
    </location>
</feature>
<keyword evidence="1" id="KW-0812">Transmembrane</keyword>
<dbReference type="Proteomes" id="UP000665020">
    <property type="component" value="Chromosome"/>
</dbReference>
<keyword evidence="1" id="KW-0472">Membrane</keyword>
<keyword evidence="4" id="KW-1185">Reference proteome</keyword>
<gene>
    <name evidence="3" type="ORF">GM661_00315</name>
</gene>
<feature type="transmembrane region" description="Helical" evidence="1">
    <location>
        <begin position="408"/>
        <end position="427"/>
    </location>
</feature>
<protein>
    <submittedName>
        <fullName evidence="3">Zinc-ribbon domain-containing protein</fullName>
    </submittedName>
</protein>